<protein>
    <submittedName>
        <fullName evidence="2">Uncharacterized protein</fullName>
    </submittedName>
</protein>
<dbReference type="Proteomes" id="UP000794436">
    <property type="component" value="Unassembled WGS sequence"/>
</dbReference>
<gene>
    <name evidence="2" type="ORF">Poli38472_008392</name>
</gene>
<accession>A0A8K1CNB5</accession>
<keyword evidence="3" id="KW-1185">Reference proteome</keyword>
<evidence type="ECO:0000313" key="3">
    <source>
        <dbReference type="Proteomes" id="UP000794436"/>
    </source>
</evidence>
<evidence type="ECO:0000256" key="1">
    <source>
        <dbReference type="SAM" id="MobiDB-lite"/>
    </source>
</evidence>
<feature type="compositionally biased region" description="Low complexity" evidence="1">
    <location>
        <begin position="67"/>
        <end position="80"/>
    </location>
</feature>
<feature type="compositionally biased region" description="Acidic residues" evidence="1">
    <location>
        <begin position="124"/>
        <end position="145"/>
    </location>
</feature>
<sequence>MAYVHGNGATKALNGGGGMEGNGLGIGNVRGLSAMGNGSNKRRNYADPEYAAISDFLSTIGEVDEPQGGAQAKRQQTARGRAARGGGVEAEAADSGGAARRSRSSGGNDTGPRARQTTRRNAEVVEEEGDDDDEDEDDFDSDDNGDNQSDRSDKSSGGGRQASSRHTKLTDLEQHVRNLERENLHLKQTLLLGKKGTVIISGRSTGGHENLHQKLNERTRIVQEMVDQLNAPVLSLGDAARVWHEDCRIGVGVREWDAFGRLEAISLWSVIRSIFATIAVDIVELRPHLSDGEMILTKWRIQGEIASPAQLDAVCSSEDCPETMRVAIRAIKSSDLTFTVTTYVIFHDTQIAEQHHCWDQVGVFKRLFGGEIPPSVQAMLTVPEDDEDEEDE</sequence>
<comment type="caution">
    <text evidence="2">The sequence shown here is derived from an EMBL/GenBank/DDBJ whole genome shotgun (WGS) entry which is preliminary data.</text>
</comment>
<feature type="region of interest" description="Disordered" evidence="1">
    <location>
        <begin position="62"/>
        <end position="170"/>
    </location>
</feature>
<organism evidence="2 3">
    <name type="scientific">Pythium oligandrum</name>
    <name type="common">Mycoparasitic fungus</name>
    <dbReference type="NCBI Taxonomy" id="41045"/>
    <lineage>
        <taxon>Eukaryota</taxon>
        <taxon>Sar</taxon>
        <taxon>Stramenopiles</taxon>
        <taxon>Oomycota</taxon>
        <taxon>Peronosporomycetes</taxon>
        <taxon>Pythiales</taxon>
        <taxon>Pythiaceae</taxon>
        <taxon>Pythium</taxon>
    </lineage>
</organism>
<dbReference type="EMBL" id="SPLM01000037">
    <property type="protein sequence ID" value="TMW65750.1"/>
    <property type="molecule type" value="Genomic_DNA"/>
</dbReference>
<reference evidence="2" key="1">
    <citation type="submission" date="2019-03" db="EMBL/GenBank/DDBJ databases">
        <title>Long read genome sequence of the mycoparasitic Pythium oligandrum ATCC 38472 isolated from sugarbeet rhizosphere.</title>
        <authorList>
            <person name="Gaulin E."/>
        </authorList>
    </citation>
    <scope>NUCLEOTIDE SEQUENCE</scope>
    <source>
        <strain evidence="2">ATCC 38472_TT</strain>
    </source>
</reference>
<proteinExistence type="predicted"/>
<name>A0A8K1CNB5_PYTOL</name>
<evidence type="ECO:0000313" key="2">
    <source>
        <dbReference type="EMBL" id="TMW65750.1"/>
    </source>
</evidence>
<dbReference type="OrthoDB" id="159345at2759"/>
<dbReference type="AlphaFoldDB" id="A0A8K1CNB5"/>
<feature type="region of interest" description="Disordered" evidence="1">
    <location>
        <begin position="1"/>
        <end position="21"/>
    </location>
</feature>
<feature type="compositionally biased region" description="Low complexity" evidence="1">
    <location>
        <begin position="89"/>
        <end position="107"/>
    </location>
</feature>